<name>A0ABD0KR52_9CAEN</name>
<dbReference type="EMBL" id="JACVVK020000135">
    <property type="protein sequence ID" value="KAK7489750.1"/>
    <property type="molecule type" value="Genomic_DNA"/>
</dbReference>
<keyword evidence="2" id="KW-1185">Reference proteome</keyword>
<gene>
    <name evidence="1" type="ORF">BaRGS_00019145</name>
</gene>
<dbReference type="Proteomes" id="UP001519460">
    <property type="component" value="Unassembled WGS sequence"/>
</dbReference>
<protein>
    <submittedName>
        <fullName evidence="1">Uncharacterized protein</fullName>
    </submittedName>
</protein>
<sequence>MGGSEWGLDREPRPWTCDEWAASGQSTFTHPLCVDTETRMADFWTRPYEHEVQTRLKDERFSPYPTVKFCCRRDAKTVRGSAVHRWL</sequence>
<evidence type="ECO:0000313" key="1">
    <source>
        <dbReference type="EMBL" id="KAK7489750.1"/>
    </source>
</evidence>
<comment type="caution">
    <text evidence="1">The sequence shown here is derived from an EMBL/GenBank/DDBJ whole genome shotgun (WGS) entry which is preliminary data.</text>
</comment>
<reference evidence="1 2" key="1">
    <citation type="journal article" date="2023" name="Sci. Data">
        <title>Genome assembly of the Korean intertidal mud-creeper Batillaria attramentaria.</title>
        <authorList>
            <person name="Patra A.K."/>
            <person name="Ho P.T."/>
            <person name="Jun S."/>
            <person name="Lee S.J."/>
            <person name="Kim Y."/>
            <person name="Won Y.J."/>
        </authorList>
    </citation>
    <scope>NUCLEOTIDE SEQUENCE [LARGE SCALE GENOMIC DNA]</scope>
    <source>
        <strain evidence="1">Wonlab-2016</strain>
    </source>
</reference>
<dbReference type="AlphaFoldDB" id="A0ABD0KR52"/>
<organism evidence="1 2">
    <name type="scientific">Batillaria attramentaria</name>
    <dbReference type="NCBI Taxonomy" id="370345"/>
    <lineage>
        <taxon>Eukaryota</taxon>
        <taxon>Metazoa</taxon>
        <taxon>Spiralia</taxon>
        <taxon>Lophotrochozoa</taxon>
        <taxon>Mollusca</taxon>
        <taxon>Gastropoda</taxon>
        <taxon>Caenogastropoda</taxon>
        <taxon>Sorbeoconcha</taxon>
        <taxon>Cerithioidea</taxon>
        <taxon>Batillariidae</taxon>
        <taxon>Batillaria</taxon>
    </lineage>
</organism>
<proteinExistence type="predicted"/>
<evidence type="ECO:0000313" key="2">
    <source>
        <dbReference type="Proteomes" id="UP001519460"/>
    </source>
</evidence>
<accession>A0ABD0KR52</accession>